<comment type="function">
    <text evidence="2 10 12">Catalyzes the transfer of a dimethylallyl group onto the adenine at position 37 in tRNAs that read codons beginning with uridine, leading to the formation of N6-(dimethylallyl)adenosine (i(6)A).</text>
</comment>
<dbReference type="EMBL" id="CP025197">
    <property type="protein sequence ID" value="AUG57623.1"/>
    <property type="molecule type" value="Genomic_DNA"/>
</dbReference>
<comment type="cofactor">
    <cofactor evidence="1 10">
        <name>Mg(2+)</name>
        <dbReference type="ChEBI" id="CHEBI:18420"/>
    </cofactor>
</comment>
<dbReference type="EMBL" id="NEMB01000003">
    <property type="protein sequence ID" value="PQQ67523.1"/>
    <property type="molecule type" value="Genomic_DNA"/>
</dbReference>
<keyword evidence="16" id="KW-1185">Reference proteome</keyword>
<keyword evidence="4 10" id="KW-0808">Transferase</keyword>
<organism evidence="14 16">
    <name type="scientific">Acetivibrio saccincola</name>
    <dbReference type="NCBI Taxonomy" id="1677857"/>
    <lineage>
        <taxon>Bacteria</taxon>
        <taxon>Bacillati</taxon>
        <taxon>Bacillota</taxon>
        <taxon>Clostridia</taxon>
        <taxon>Eubacteriales</taxon>
        <taxon>Oscillospiraceae</taxon>
        <taxon>Acetivibrio</taxon>
    </lineage>
</organism>
<dbReference type="NCBIfam" id="TIGR00174">
    <property type="entry name" value="miaA"/>
    <property type="match status" value="1"/>
</dbReference>
<evidence type="ECO:0000256" key="10">
    <source>
        <dbReference type="HAMAP-Rule" id="MF_00185"/>
    </source>
</evidence>
<dbReference type="OrthoDB" id="9776390at2"/>
<evidence type="ECO:0000256" key="2">
    <source>
        <dbReference type="ARBA" id="ARBA00003213"/>
    </source>
</evidence>
<evidence type="ECO:0000256" key="1">
    <source>
        <dbReference type="ARBA" id="ARBA00001946"/>
    </source>
</evidence>
<feature type="site" description="Interaction with substrate tRNA" evidence="10">
    <location>
        <position position="100"/>
    </location>
</feature>
<dbReference type="EC" id="2.5.1.75" evidence="10"/>
<protein>
    <recommendedName>
        <fullName evidence="10">tRNA dimethylallyltransferase</fullName>
        <ecNumber evidence="10">2.5.1.75</ecNumber>
    </recommendedName>
    <alternativeName>
        <fullName evidence="10">Dimethylallyl diphosphate:tRNA dimethylallyltransferase</fullName>
        <shortName evidence="10">DMAPP:tRNA dimethylallyltransferase</shortName>
        <shortName evidence="10">DMATase</shortName>
    </alternativeName>
    <alternativeName>
        <fullName evidence="10">Isopentenyl-diphosphate:tRNA isopentenyltransferase</fullName>
        <shortName evidence="10">IPP transferase</shortName>
        <shortName evidence="10">IPPT</shortName>
        <shortName evidence="10">IPTase</shortName>
    </alternativeName>
</protein>
<dbReference type="PANTHER" id="PTHR11088:SF60">
    <property type="entry name" value="TRNA DIMETHYLALLYLTRANSFERASE"/>
    <property type="match status" value="1"/>
</dbReference>
<dbReference type="KEGG" id="hsc:HVS_08575"/>
<keyword evidence="8 10" id="KW-0460">Magnesium</keyword>
<feature type="site" description="Interaction with substrate tRNA" evidence="10">
    <location>
        <position position="123"/>
    </location>
</feature>
<evidence type="ECO:0000256" key="8">
    <source>
        <dbReference type="ARBA" id="ARBA00022842"/>
    </source>
</evidence>
<dbReference type="GO" id="GO:0052381">
    <property type="term" value="F:tRNA dimethylallyltransferase activity"/>
    <property type="evidence" value="ECO:0007669"/>
    <property type="project" value="UniProtKB-UniRule"/>
</dbReference>
<evidence type="ECO:0000256" key="11">
    <source>
        <dbReference type="RuleBase" id="RU003783"/>
    </source>
</evidence>
<evidence type="ECO:0000256" key="13">
    <source>
        <dbReference type="RuleBase" id="RU003785"/>
    </source>
</evidence>
<evidence type="ECO:0000256" key="12">
    <source>
        <dbReference type="RuleBase" id="RU003784"/>
    </source>
</evidence>
<dbReference type="SUPFAM" id="SSF52540">
    <property type="entry name" value="P-loop containing nucleoside triphosphate hydrolases"/>
    <property type="match status" value="1"/>
</dbReference>
<accession>A0A2K9EI55</accession>
<feature type="region of interest" description="Interaction with substrate tRNA" evidence="10">
    <location>
        <begin position="34"/>
        <end position="37"/>
    </location>
</feature>
<dbReference type="Gene3D" id="3.40.50.300">
    <property type="entry name" value="P-loop containing nucleotide triphosphate hydrolases"/>
    <property type="match status" value="1"/>
</dbReference>
<dbReference type="AlphaFoldDB" id="A0A2K9EI55"/>
<dbReference type="Proteomes" id="UP000239720">
    <property type="component" value="Unassembled WGS sequence"/>
</dbReference>
<dbReference type="Gene3D" id="1.10.20.140">
    <property type="match status" value="1"/>
</dbReference>
<comment type="caution">
    <text evidence="10">Lacks conserved residue(s) required for the propagation of feature annotation.</text>
</comment>
<name>A0A2K9EI55_9FIRM</name>
<comment type="catalytic activity">
    <reaction evidence="9 10 11">
        <text>adenosine(37) in tRNA + dimethylallyl diphosphate = N(6)-dimethylallyladenosine(37) in tRNA + diphosphate</text>
        <dbReference type="Rhea" id="RHEA:26482"/>
        <dbReference type="Rhea" id="RHEA-COMP:10162"/>
        <dbReference type="Rhea" id="RHEA-COMP:10375"/>
        <dbReference type="ChEBI" id="CHEBI:33019"/>
        <dbReference type="ChEBI" id="CHEBI:57623"/>
        <dbReference type="ChEBI" id="CHEBI:74411"/>
        <dbReference type="ChEBI" id="CHEBI:74415"/>
        <dbReference type="EC" id="2.5.1.75"/>
    </reaction>
</comment>
<evidence type="ECO:0000256" key="3">
    <source>
        <dbReference type="ARBA" id="ARBA00005842"/>
    </source>
</evidence>
<reference evidence="15 17" key="2">
    <citation type="journal article" date="2018" name="Syst. Appl. Microbiol.">
        <title>Characterization and high-quality draft genome sequence of Herbivorax saccincola A7, an anaerobic, alkaliphilic, thermophilic, cellulolytic, and xylanolytic bacterium.</title>
        <authorList>
            <person name="Aikawa S."/>
            <person name="Baramee S."/>
            <person name="Sermsathanaswadi J."/>
            <person name="Thianheng P."/>
            <person name="Tachaapaikoon C."/>
            <person name="Shikata A."/>
            <person name="Waeonukul R."/>
            <person name="Pason P."/>
            <person name="Ratanakhanokchai K."/>
            <person name="Kosugi A."/>
        </authorList>
    </citation>
    <scope>NUCLEOTIDE SEQUENCE [LARGE SCALE GENOMIC DNA]</scope>
    <source>
        <strain evidence="15 17">A7</strain>
    </source>
</reference>
<proteinExistence type="inferred from homology"/>
<evidence type="ECO:0000256" key="4">
    <source>
        <dbReference type="ARBA" id="ARBA00022679"/>
    </source>
</evidence>
<evidence type="ECO:0000256" key="7">
    <source>
        <dbReference type="ARBA" id="ARBA00022840"/>
    </source>
</evidence>
<dbReference type="PANTHER" id="PTHR11088">
    <property type="entry name" value="TRNA DIMETHYLALLYLTRANSFERASE"/>
    <property type="match status" value="1"/>
</dbReference>
<dbReference type="Pfam" id="PF01715">
    <property type="entry name" value="IPPT"/>
    <property type="match status" value="1"/>
</dbReference>
<gene>
    <name evidence="10 14" type="primary">miaA</name>
    <name evidence="15" type="ORF">B9R14_12710</name>
    <name evidence="14" type="ORF">HVS_08575</name>
</gene>
<dbReference type="Proteomes" id="UP000233534">
    <property type="component" value="Chromosome"/>
</dbReference>
<dbReference type="InterPro" id="IPR018022">
    <property type="entry name" value="IPT"/>
</dbReference>
<dbReference type="GO" id="GO:0006400">
    <property type="term" value="P:tRNA modification"/>
    <property type="evidence" value="ECO:0007669"/>
    <property type="project" value="TreeGrafter"/>
</dbReference>
<reference evidence="14 16" key="1">
    <citation type="submission" date="2017-12" db="EMBL/GenBank/DDBJ databases">
        <title>Complete genome sequence of Herbivorax saccincola GGR1, a novel Cellulosome-producing hydrolytic bacterium in a thermophilic biogas plant, established by Illumina and Nanopore MinION sequencing.</title>
        <authorList>
            <person name="Pechtl A."/>
            <person name="Ruckert C."/>
            <person name="Koeck D.E."/>
            <person name="Maus I."/>
            <person name="Winkler A."/>
            <person name="Kalinowski J."/>
            <person name="Puhler A."/>
            <person name="Schwarz W.W."/>
            <person name="Zverlov V.V."/>
            <person name="Schluter A."/>
            <person name="Liebl W."/>
        </authorList>
    </citation>
    <scope>NUCLEOTIDE SEQUENCE [LARGE SCALE GENOMIC DNA]</scope>
    <source>
        <strain evidence="14">GGR1</strain>
        <strain evidence="16">SR1</strain>
    </source>
</reference>
<feature type="binding site" evidence="10">
    <location>
        <begin position="11"/>
        <end position="16"/>
    </location>
    <ligand>
        <name>substrate</name>
    </ligand>
</feature>
<evidence type="ECO:0000256" key="5">
    <source>
        <dbReference type="ARBA" id="ARBA00022694"/>
    </source>
</evidence>
<evidence type="ECO:0000256" key="9">
    <source>
        <dbReference type="ARBA" id="ARBA00049563"/>
    </source>
</evidence>
<evidence type="ECO:0000313" key="14">
    <source>
        <dbReference type="EMBL" id="AUG57623.1"/>
    </source>
</evidence>
<dbReference type="InterPro" id="IPR027417">
    <property type="entry name" value="P-loop_NTPase"/>
</dbReference>
<evidence type="ECO:0000256" key="6">
    <source>
        <dbReference type="ARBA" id="ARBA00022741"/>
    </source>
</evidence>
<keyword evidence="7 10" id="KW-0067">ATP-binding</keyword>
<dbReference type="GO" id="GO:0005524">
    <property type="term" value="F:ATP binding"/>
    <property type="evidence" value="ECO:0007669"/>
    <property type="project" value="UniProtKB-UniRule"/>
</dbReference>
<keyword evidence="5 10" id="KW-0819">tRNA processing</keyword>
<feature type="binding site" evidence="10">
    <location>
        <begin position="9"/>
        <end position="16"/>
    </location>
    <ligand>
        <name>ATP</name>
        <dbReference type="ChEBI" id="CHEBI:30616"/>
    </ligand>
</feature>
<sequence length="313" mass="36473">MDNVVVIIGPTASGKTKVSIELAKEIQGEIISADSMQVYKYMNIGTAKPTKEEMAGIKHYLIDEVEPSEEFNVVKYQKLAYKYTEEILKKGKVPIVCGGTGLYINSLVYNIEFADTICDWDLRERLAKEAKKYGNEYVYNKLKAIDPKAAEKIHMNNVKRVIRAIEVYTHTKKPISLHQEESLNNPPKYNYIIIGLTKEREKLYEDIEKRVDLMMEQGLVEEVKNLMEMGYDKNTIAMQGLGYKEIISYLKGEISKEEAVYILKRDTRRYAKRQITWFKKLKNVYWIKVDEIKKEKEIIEKIKYHIARHGIIL</sequence>
<evidence type="ECO:0000313" key="15">
    <source>
        <dbReference type="EMBL" id="PQQ67523.1"/>
    </source>
</evidence>
<comment type="subunit">
    <text evidence="10">Monomer.</text>
</comment>
<dbReference type="RefSeq" id="WP_101301179.1">
    <property type="nucleotide sequence ID" value="NZ_CP025197.1"/>
</dbReference>
<evidence type="ECO:0000313" key="17">
    <source>
        <dbReference type="Proteomes" id="UP000239720"/>
    </source>
</evidence>
<comment type="similarity">
    <text evidence="3 10 13">Belongs to the IPP transferase family.</text>
</comment>
<keyword evidence="6 10" id="KW-0547">Nucleotide-binding</keyword>
<dbReference type="InterPro" id="IPR039657">
    <property type="entry name" value="Dimethylallyltransferase"/>
</dbReference>
<dbReference type="HAMAP" id="MF_00185">
    <property type="entry name" value="IPP_trans"/>
    <property type="match status" value="1"/>
</dbReference>
<evidence type="ECO:0000313" key="16">
    <source>
        <dbReference type="Proteomes" id="UP000233534"/>
    </source>
</evidence>